<keyword evidence="4" id="KW-0133">Cell shape</keyword>
<dbReference type="GO" id="GO:0005886">
    <property type="term" value="C:plasma membrane"/>
    <property type="evidence" value="ECO:0007669"/>
    <property type="project" value="UniProtKB-SubCell"/>
</dbReference>
<organism evidence="9 10">
    <name type="scientific">Actinomadura litoris</name>
    <dbReference type="NCBI Taxonomy" id="2678616"/>
    <lineage>
        <taxon>Bacteria</taxon>
        <taxon>Bacillati</taxon>
        <taxon>Actinomycetota</taxon>
        <taxon>Actinomycetes</taxon>
        <taxon>Streptosporangiales</taxon>
        <taxon>Thermomonosporaceae</taxon>
        <taxon>Actinomadura</taxon>
    </lineage>
</organism>
<feature type="transmembrane region" description="Helical" evidence="8">
    <location>
        <begin position="396"/>
        <end position="414"/>
    </location>
</feature>
<gene>
    <name evidence="9" type="ORF">GNZ18_03905</name>
</gene>
<dbReference type="Pfam" id="PF03023">
    <property type="entry name" value="MurJ"/>
    <property type="match status" value="1"/>
</dbReference>
<dbReference type="AlphaFoldDB" id="A0A7K1KUC9"/>
<feature type="transmembrane region" description="Helical" evidence="8">
    <location>
        <begin position="320"/>
        <end position="346"/>
    </location>
</feature>
<dbReference type="GO" id="GO:0009252">
    <property type="term" value="P:peptidoglycan biosynthetic process"/>
    <property type="evidence" value="ECO:0007669"/>
    <property type="project" value="UniProtKB-KW"/>
</dbReference>
<feature type="transmembrane region" description="Helical" evidence="8">
    <location>
        <begin position="106"/>
        <end position="128"/>
    </location>
</feature>
<dbReference type="GO" id="GO:0015648">
    <property type="term" value="F:lipid-linked peptidoglycan transporter activity"/>
    <property type="evidence" value="ECO:0007669"/>
    <property type="project" value="TreeGrafter"/>
</dbReference>
<sequence>MTATGTATRRPARAPSASVGRAAALSAALIAGGTALGFLRDLAMADLFGASGSTDAFLVAWTIPETVSPLLIEDAMALLMVPAVTRLLAGGHGVRPFVGATLPRMVAGLALVTLALAAGAPLVVGVLAPGLTQVGPAVLCVRLTAVTVVTFGVAGFMSATLRAHHRFGPPAAIYLAYNVGILALIAGLSGTVGVTSAAIGVACGSVLMVAVQAPAFVRCLRSGPVQPVARPTGKEIRLGVAAVVPIVVYTVTRQAQVFVERFLGSGLAAGSISQLNYAQKVAQVPMVLSLLIVTVTFPRLARASADGDTRRVAAQIQRDLAVVSGMVLCATAYLVAFAPAIVAALFEHGAFTAADTGGTAAIMRVYALGLWGQTTVGLAARAFFAHGRPTWRPAAVLAAGLAVTAAVGAAFAAAGGTVALAAANAAGITLAAVLMLAGVRRRVAPVSLRRIGADVARLVLVAAGACAAGLLAAAAFGPSFASLLAGGAVTALTFAALVALAGRDLIATWITAWSTAGPRARRRPADPEEDEQ</sequence>
<feature type="transmembrane region" description="Helical" evidence="8">
    <location>
        <begin position="451"/>
        <end position="474"/>
    </location>
</feature>
<evidence type="ECO:0000256" key="6">
    <source>
        <dbReference type="ARBA" id="ARBA00022989"/>
    </source>
</evidence>
<reference evidence="9 10" key="1">
    <citation type="submission" date="2019-11" db="EMBL/GenBank/DDBJ databases">
        <authorList>
            <person name="Cao P."/>
        </authorList>
    </citation>
    <scope>NUCLEOTIDE SEQUENCE [LARGE SCALE GENOMIC DNA]</scope>
    <source>
        <strain evidence="9 10">NEAU-AAG5</strain>
    </source>
</reference>
<evidence type="ECO:0000256" key="7">
    <source>
        <dbReference type="ARBA" id="ARBA00023136"/>
    </source>
</evidence>
<feature type="transmembrane region" description="Helical" evidence="8">
    <location>
        <begin position="171"/>
        <end position="191"/>
    </location>
</feature>
<keyword evidence="3 8" id="KW-0812">Transmembrane</keyword>
<evidence type="ECO:0000313" key="10">
    <source>
        <dbReference type="Proteomes" id="UP000432015"/>
    </source>
</evidence>
<dbReference type="GO" id="GO:0008360">
    <property type="term" value="P:regulation of cell shape"/>
    <property type="evidence" value="ECO:0007669"/>
    <property type="project" value="UniProtKB-KW"/>
</dbReference>
<evidence type="ECO:0000256" key="3">
    <source>
        <dbReference type="ARBA" id="ARBA00022692"/>
    </source>
</evidence>
<feature type="transmembrane region" description="Helical" evidence="8">
    <location>
        <begin position="197"/>
        <end position="217"/>
    </location>
</feature>
<keyword evidence="2" id="KW-1003">Cell membrane</keyword>
<dbReference type="InterPro" id="IPR051050">
    <property type="entry name" value="Lipid_II_flippase_MurJ/MviN"/>
</dbReference>
<dbReference type="RefSeq" id="WP_156214631.1">
    <property type="nucleotide sequence ID" value="NZ_WOFH01000001.1"/>
</dbReference>
<feature type="transmembrane region" description="Helical" evidence="8">
    <location>
        <begin position="420"/>
        <end position="439"/>
    </location>
</feature>
<evidence type="ECO:0000256" key="1">
    <source>
        <dbReference type="ARBA" id="ARBA00004651"/>
    </source>
</evidence>
<evidence type="ECO:0000256" key="5">
    <source>
        <dbReference type="ARBA" id="ARBA00022984"/>
    </source>
</evidence>
<feature type="transmembrane region" description="Helical" evidence="8">
    <location>
        <begin position="75"/>
        <end position="94"/>
    </location>
</feature>
<keyword evidence="5" id="KW-0573">Peptidoglycan synthesis</keyword>
<accession>A0A7K1KUC9</accession>
<evidence type="ECO:0000256" key="4">
    <source>
        <dbReference type="ARBA" id="ARBA00022960"/>
    </source>
</evidence>
<feature type="transmembrane region" description="Helical" evidence="8">
    <location>
        <begin position="366"/>
        <end position="384"/>
    </location>
</feature>
<dbReference type="InterPro" id="IPR004268">
    <property type="entry name" value="MurJ"/>
</dbReference>
<evidence type="ECO:0000256" key="8">
    <source>
        <dbReference type="SAM" id="Phobius"/>
    </source>
</evidence>
<name>A0A7K1KUC9_9ACTN</name>
<comment type="subcellular location">
    <subcellularLocation>
        <location evidence="1">Cell membrane</location>
        <topology evidence="1">Multi-pass membrane protein</topology>
    </subcellularLocation>
</comment>
<feature type="transmembrane region" description="Helical" evidence="8">
    <location>
        <begin position="134"/>
        <end position="159"/>
    </location>
</feature>
<dbReference type="GO" id="GO:0034204">
    <property type="term" value="P:lipid translocation"/>
    <property type="evidence" value="ECO:0007669"/>
    <property type="project" value="TreeGrafter"/>
</dbReference>
<evidence type="ECO:0008006" key="11">
    <source>
        <dbReference type="Google" id="ProtNLM"/>
    </source>
</evidence>
<dbReference type="EMBL" id="WOFH01000001">
    <property type="protein sequence ID" value="MUN35743.1"/>
    <property type="molecule type" value="Genomic_DNA"/>
</dbReference>
<keyword evidence="7 8" id="KW-0472">Membrane</keyword>
<dbReference type="PANTHER" id="PTHR47019">
    <property type="entry name" value="LIPID II FLIPPASE MURJ"/>
    <property type="match status" value="1"/>
</dbReference>
<evidence type="ECO:0000256" key="2">
    <source>
        <dbReference type="ARBA" id="ARBA00022475"/>
    </source>
</evidence>
<dbReference type="PRINTS" id="PR01806">
    <property type="entry name" value="VIRFACTRMVIN"/>
</dbReference>
<dbReference type="PANTHER" id="PTHR47019:SF1">
    <property type="entry name" value="LIPID II FLIPPASE MURJ"/>
    <property type="match status" value="1"/>
</dbReference>
<evidence type="ECO:0000313" key="9">
    <source>
        <dbReference type="EMBL" id="MUN35743.1"/>
    </source>
</evidence>
<feature type="transmembrane region" description="Helical" evidence="8">
    <location>
        <begin position="19"/>
        <end position="39"/>
    </location>
</feature>
<proteinExistence type="predicted"/>
<dbReference type="Proteomes" id="UP000432015">
    <property type="component" value="Unassembled WGS sequence"/>
</dbReference>
<protein>
    <recommendedName>
        <fullName evidence="11">Peptidoglycan lipid II flippase</fullName>
    </recommendedName>
</protein>
<keyword evidence="10" id="KW-1185">Reference proteome</keyword>
<comment type="caution">
    <text evidence="9">The sequence shown here is derived from an EMBL/GenBank/DDBJ whole genome shotgun (WGS) entry which is preliminary data.</text>
</comment>
<keyword evidence="6 8" id="KW-1133">Transmembrane helix</keyword>